<proteinExistence type="predicted"/>
<keyword evidence="2" id="KW-1133">Transmembrane helix</keyword>
<reference evidence="3 4" key="1">
    <citation type="submission" date="2018-06" db="EMBL/GenBank/DDBJ databases">
        <title>Complete genome of Desulfovibrio indonesiensis P37SLT.</title>
        <authorList>
            <person name="Crispim J.S."/>
            <person name="Vidigal P.M.P."/>
            <person name="Silva L.C.F."/>
            <person name="Laguardia C.N."/>
            <person name="Araujo L.C."/>
            <person name="Dias R.S."/>
            <person name="Sousa M.P."/>
            <person name="Paula S.O."/>
            <person name="Silva C."/>
        </authorList>
    </citation>
    <scope>NUCLEOTIDE SEQUENCE [LARGE SCALE GENOMIC DNA]</scope>
    <source>
        <strain evidence="3 4">P37SLT</strain>
    </source>
</reference>
<keyword evidence="2" id="KW-0812">Transmembrane</keyword>
<evidence type="ECO:0000256" key="1">
    <source>
        <dbReference type="SAM" id="MobiDB-lite"/>
    </source>
</evidence>
<feature type="transmembrane region" description="Helical" evidence="2">
    <location>
        <begin position="21"/>
        <end position="45"/>
    </location>
</feature>
<feature type="region of interest" description="Disordered" evidence="1">
    <location>
        <begin position="97"/>
        <end position="134"/>
    </location>
</feature>
<feature type="transmembrane region" description="Helical" evidence="2">
    <location>
        <begin position="60"/>
        <end position="80"/>
    </location>
</feature>
<dbReference type="RefSeq" id="WP_144303264.1">
    <property type="nucleotide sequence ID" value="NZ_QMIE01000009.1"/>
</dbReference>
<name>A0A7M3MEP1_9BACT</name>
<dbReference type="EMBL" id="QMIE01000009">
    <property type="protein sequence ID" value="TVM16918.1"/>
    <property type="molecule type" value="Genomic_DNA"/>
</dbReference>
<dbReference type="Proteomes" id="UP000448292">
    <property type="component" value="Unassembled WGS sequence"/>
</dbReference>
<evidence type="ECO:0000256" key="2">
    <source>
        <dbReference type="SAM" id="Phobius"/>
    </source>
</evidence>
<dbReference type="AlphaFoldDB" id="A0A7M3MEP1"/>
<keyword evidence="2" id="KW-0472">Membrane</keyword>
<sequence length="183" mass="20156">MNTQIPPRNLFFTGRRRQIRHATLLVALAGLNGTILSFIIAWLFLFRADSRMATPMQDAFIWNMILGLAITSIITLLWWLRQTGVYEATLCDSIGPSSTADLGAPPDQDRTGSHAGDSNRLPSEDTVRLAPLHPGKMDMDTARTVAALKQLEKDLVEKSLDPVQAAERVQAARQSITQGDSND</sequence>
<organism evidence="3 4">
    <name type="scientific">Oceanidesulfovibrio indonesiensis</name>
    <dbReference type="NCBI Taxonomy" id="54767"/>
    <lineage>
        <taxon>Bacteria</taxon>
        <taxon>Pseudomonadati</taxon>
        <taxon>Thermodesulfobacteriota</taxon>
        <taxon>Desulfovibrionia</taxon>
        <taxon>Desulfovibrionales</taxon>
        <taxon>Desulfovibrionaceae</taxon>
        <taxon>Oceanidesulfovibrio</taxon>
    </lineage>
</organism>
<keyword evidence="4" id="KW-1185">Reference proteome</keyword>
<accession>A0A7M3MEP1</accession>
<gene>
    <name evidence="3" type="ORF">DPQ33_10975</name>
</gene>
<comment type="caution">
    <text evidence="3">The sequence shown here is derived from an EMBL/GenBank/DDBJ whole genome shotgun (WGS) entry which is preliminary data.</text>
</comment>
<protein>
    <submittedName>
        <fullName evidence="3">Uncharacterized protein</fullName>
    </submittedName>
</protein>
<evidence type="ECO:0000313" key="4">
    <source>
        <dbReference type="Proteomes" id="UP000448292"/>
    </source>
</evidence>
<evidence type="ECO:0000313" key="3">
    <source>
        <dbReference type="EMBL" id="TVM16918.1"/>
    </source>
</evidence>